<dbReference type="GO" id="GO:0030418">
    <property type="term" value="P:nicotianamine biosynthetic process"/>
    <property type="evidence" value="ECO:0007669"/>
    <property type="project" value="InterPro"/>
</dbReference>
<dbReference type="SUPFAM" id="SSF53335">
    <property type="entry name" value="S-adenosyl-L-methionine-dependent methyltransferases"/>
    <property type="match status" value="1"/>
</dbReference>
<proteinExistence type="predicted"/>
<dbReference type="CDD" id="cd02440">
    <property type="entry name" value="AdoMet_MTases"/>
    <property type="match status" value="1"/>
</dbReference>
<reference evidence="3" key="1">
    <citation type="submission" date="2021-04" db="EMBL/GenBank/DDBJ databases">
        <title>Draft genome sequence of Xylanibacillus composti strain K13.</title>
        <authorList>
            <person name="Uke A."/>
            <person name="Chhe C."/>
            <person name="Baramee S."/>
            <person name="Kosugi A."/>
        </authorList>
    </citation>
    <scope>NUCLEOTIDE SEQUENCE</scope>
    <source>
        <strain evidence="3">K13</strain>
    </source>
</reference>
<keyword evidence="4" id="KW-1185">Reference proteome</keyword>
<dbReference type="InterPro" id="IPR004298">
    <property type="entry name" value="Nicotian_synth"/>
</dbReference>
<gene>
    <name evidence="3" type="ORF">XYCOK13_11970</name>
</gene>
<dbReference type="RefSeq" id="WP_213410966.1">
    <property type="nucleotide sequence ID" value="NZ_BOVK01000015.1"/>
</dbReference>
<name>A0A8J4H4H3_9BACL</name>
<evidence type="ECO:0000313" key="4">
    <source>
        <dbReference type="Proteomes" id="UP000677918"/>
    </source>
</evidence>
<accession>A0A8J4H4H3</accession>
<organism evidence="3 4">
    <name type="scientific">Xylanibacillus composti</name>
    <dbReference type="NCBI Taxonomy" id="1572762"/>
    <lineage>
        <taxon>Bacteria</taxon>
        <taxon>Bacillati</taxon>
        <taxon>Bacillota</taxon>
        <taxon>Bacilli</taxon>
        <taxon>Bacillales</taxon>
        <taxon>Paenibacillaceae</taxon>
        <taxon>Xylanibacillus</taxon>
    </lineage>
</organism>
<keyword evidence="2" id="KW-0949">S-adenosyl-L-methionine</keyword>
<keyword evidence="1" id="KW-0808">Transferase</keyword>
<comment type="caution">
    <text evidence="3">The sequence shown here is derived from an EMBL/GenBank/DDBJ whole genome shotgun (WGS) entry which is preliminary data.</text>
</comment>
<dbReference type="GO" id="GO:0030410">
    <property type="term" value="F:nicotianamine synthase activity"/>
    <property type="evidence" value="ECO:0007669"/>
    <property type="project" value="InterPro"/>
</dbReference>
<evidence type="ECO:0000313" key="3">
    <source>
        <dbReference type="EMBL" id="GIQ68373.1"/>
    </source>
</evidence>
<evidence type="ECO:0008006" key="5">
    <source>
        <dbReference type="Google" id="ProtNLM"/>
    </source>
</evidence>
<evidence type="ECO:0000256" key="1">
    <source>
        <dbReference type="ARBA" id="ARBA00022679"/>
    </source>
</evidence>
<dbReference type="AlphaFoldDB" id="A0A8J4H4H3"/>
<protein>
    <recommendedName>
        <fullName evidence="5">Nicotianamine synthase-like protein</fullName>
    </recommendedName>
</protein>
<sequence>MKGKYALMLALQTFNFELTLLNNYAKQCSECFEFIQAKLDALCRYIMCDGNHIVWEQWGHLQEIVELVDQLRFTSNQALCNLEKFQSQKLLEQKESMSEYLSMLSMAVKQEIPNFHLQPNSRILFIGSGSFPISPLTLSRETGAEVLCVDIDEEAVLFGTKVADALGMQDKVRFVGTYEEGLAYIRQATHIFIASLVERKYELLEMLKTELPSNAIVILRYGNGLKSLFNYPFEMGLATGWQLTSLLKHDGIYDTAILTSKPSHAKEVQFSEA</sequence>
<dbReference type="InterPro" id="IPR029063">
    <property type="entry name" value="SAM-dependent_MTases_sf"/>
</dbReference>
<dbReference type="Proteomes" id="UP000677918">
    <property type="component" value="Unassembled WGS sequence"/>
</dbReference>
<dbReference type="PANTHER" id="PTHR32266">
    <property type="entry name" value="NICOTIANAMINE SYNTHASE 3"/>
    <property type="match status" value="1"/>
</dbReference>
<dbReference type="Gene3D" id="3.40.50.150">
    <property type="entry name" value="Vaccinia Virus protein VP39"/>
    <property type="match status" value="1"/>
</dbReference>
<dbReference type="PANTHER" id="PTHR32266:SF12">
    <property type="entry name" value="NICOTIANAMINE SYNTHASE 3"/>
    <property type="match status" value="1"/>
</dbReference>
<evidence type="ECO:0000256" key="2">
    <source>
        <dbReference type="ARBA" id="ARBA00022691"/>
    </source>
</evidence>
<dbReference type="EMBL" id="BOVK01000015">
    <property type="protein sequence ID" value="GIQ68373.1"/>
    <property type="molecule type" value="Genomic_DNA"/>
</dbReference>